<dbReference type="Gene3D" id="1.10.287.110">
    <property type="entry name" value="DnaJ domain"/>
    <property type="match status" value="1"/>
</dbReference>
<dbReference type="InterPro" id="IPR052763">
    <property type="entry name" value="DnaJ_C4"/>
</dbReference>
<dbReference type="OrthoDB" id="445556at2759"/>
<dbReference type="Pfam" id="PF00226">
    <property type="entry name" value="DnaJ"/>
    <property type="match status" value="1"/>
</dbReference>
<evidence type="ECO:0000313" key="4">
    <source>
        <dbReference type="EMBL" id="RLU16285.1"/>
    </source>
</evidence>
<sequence>MAQFLRVCKSEAYCIIRHHGTQRCQQNYYEILNVSPDASQKEIKQAFIRLSKQLHPDVCGKHSHVEFTKLNEAYSTLGKESTRREYDFNLKYSRYNPSTHTAWNRQYGSQWEYEVRRAGGPWPPPPNVKPSGYFGLIISLLFLGLGMTQIFFMFHSWRVSRLTILQNDRVKMKYQQIRDAAQARHNDQRRTIQDLNSVEDLEEYLAENSKK</sequence>
<evidence type="ECO:0000259" key="2">
    <source>
        <dbReference type="PROSITE" id="PS50076"/>
    </source>
</evidence>
<dbReference type="EMBL" id="QOIP01000012">
    <property type="protein sequence ID" value="RLU16285.1"/>
    <property type="molecule type" value="Genomic_DNA"/>
</dbReference>
<proteinExistence type="predicted"/>
<reference evidence="3 5" key="1">
    <citation type="journal article" date="2014" name="Curr. Biol.">
        <title>The genome of the clonal raider ant Cerapachys biroi.</title>
        <authorList>
            <person name="Oxley P.R."/>
            <person name="Ji L."/>
            <person name="Fetter-Pruneda I."/>
            <person name="McKenzie S.K."/>
            <person name="Li C."/>
            <person name="Hu H."/>
            <person name="Zhang G."/>
            <person name="Kronauer D.J."/>
        </authorList>
    </citation>
    <scope>NUCLEOTIDE SEQUENCE [LARGE SCALE GENOMIC DNA]</scope>
</reference>
<dbReference type="PRINTS" id="PR00625">
    <property type="entry name" value="JDOMAIN"/>
</dbReference>
<dbReference type="AlphaFoldDB" id="A0A026WAZ0"/>
<reference evidence="4" key="3">
    <citation type="submission" date="2018-07" db="EMBL/GenBank/DDBJ databases">
        <authorList>
            <person name="Mckenzie S.K."/>
            <person name="Kronauer D.J.C."/>
        </authorList>
    </citation>
    <scope>NUCLEOTIDE SEQUENCE</scope>
    <source>
        <strain evidence="4">Clonal line C1</strain>
    </source>
</reference>
<dbReference type="OMA" id="WEYEVRT"/>
<organism evidence="3 5">
    <name type="scientific">Ooceraea biroi</name>
    <name type="common">Clonal raider ant</name>
    <name type="synonym">Cerapachys biroi</name>
    <dbReference type="NCBI Taxonomy" id="2015173"/>
    <lineage>
        <taxon>Eukaryota</taxon>
        <taxon>Metazoa</taxon>
        <taxon>Ecdysozoa</taxon>
        <taxon>Arthropoda</taxon>
        <taxon>Hexapoda</taxon>
        <taxon>Insecta</taxon>
        <taxon>Pterygota</taxon>
        <taxon>Neoptera</taxon>
        <taxon>Endopterygota</taxon>
        <taxon>Hymenoptera</taxon>
        <taxon>Apocrita</taxon>
        <taxon>Aculeata</taxon>
        <taxon>Formicoidea</taxon>
        <taxon>Formicidae</taxon>
        <taxon>Dorylinae</taxon>
        <taxon>Ooceraea</taxon>
    </lineage>
</organism>
<feature type="domain" description="J" evidence="2">
    <location>
        <begin position="27"/>
        <end position="90"/>
    </location>
</feature>
<keyword evidence="5" id="KW-1185">Reference proteome</keyword>
<dbReference type="PROSITE" id="PS50076">
    <property type="entry name" value="DNAJ_2"/>
    <property type="match status" value="1"/>
</dbReference>
<evidence type="ECO:0000313" key="3">
    <source>
        <dbReference type="EMBL" id="EZA52846.1"/>
    </source>
</evidence>
<feature type="transmembrane region" description="Helical" evidence="1">
    <location>
        <begin position="133"/>
        <end position="154"/>
    </location>
</feature>
<dbReference type="InterPro" id="IPR036869">
    <property type="entry name" value="J_dom_sf"/>
</dbReference>
<dbReference type="PANTHER" id="PTHR44825">
    <property type="match status" value="1"/>
</dbReference>
<keyword evidence="1" id="KW-0472">Membrane</keyword>
<dbReference type="SUPFAM" id="SSF46565">
    <property type="entry name" value="Chaperone J-domain"/>
    <property type="match status" value="1"/>
</dbReference>
<keyword evidence="1" id="KW-1133">Transmembrane helix</keyword>
<name>A0A026WAZ0_OOCBI</name>
<reference evidence="4" key="2">
    <citation type="journal article" date="2018" name="Genome Res.">
        <title>The genomic architecture and molecular evolution of ant odorant receptors.</title>
        <authorList>
            <person name="McKenzie S.K."/>
            <person name="Kronauer D.J.C."/>
        </authorList>
    </citation>
    <scope>NUCLEOTIDE SEQUENCE [LARGE SCALE GENOMIC DNA]</scope>
    <source>
        <strain evidence="4">Clonal line C1</strain>
    </source>
</reference>
<protein>
    <submittedName>
        <fullName evidence="3">DnaJ-like protein subfamily C member</fullName>
    </submittedName>
</protein>
<evidence type="ECO:0000313" key="5">
    <source>
        <dbReference type="Proteomes" id="UP000053097"/>
    </source>
</evidence>
<dbReference type="CDD" id="cd06257">
    <property type="entry name" value="DnaJ"/>
    <property type="match status" value="1"/>
</dbReference>
<dbReference type="Proteomes" id="UP000279307">
    <property type="component" value="Chromosome 12"/>
</dbReference>
<dbReference type="InterPro" id="IPR001623">
    <property type="entry name" value="DnaJ_domain"/>
</dbReference>
<dbReference type="EMBL" id="KK107314">
    <property type="protein sequence ID" value="EZA52846.1"/>
    <property type="molecule type" value="Genomic_DNA"/>
</dbReference>
<dbReference type="Proteomes" id="UP000053097">
    <property type="component" value="Unassembled WGS sequence"/>
</dbReference>
<evidence type="ECO:0000256" key="1">
    <source>
        <dbReference type="SAM" id="Phobius"/>
    </source>
</evidence>
<accession>A0A026WAZ0</accession>
<dbReference type="PANTHER" id="PTHR44825:SF1">
    <property type="entry name" value="DNAJ HOMOLOG SUBFAMILY C MEMBER 4"/>
    <property type="match status" value="1"/>
</dbReference>
<dbReference type="STRING" id="2015173.A0A026WAZ0"/>
<keyword evidence="1" id="KW-0812">Transmembrane</keyword>
<gene>
    <name evidence="4" type="ORF">DMN91_012045</name>
    <name evidence="3" type="ORF">X777_07682</name>
</gene>
<dbReference type="SMART" id="SM00271">
    <property type="entry name" value="DnaJ"/>
    <property type="match status" value="1"/>
</dbReference>